<keyword evidence="3" id="KW-1185">Reference proteome</keyword>
<evidence type="ECO:0000313" key="2">
    <source>
        <dbReference type="EMBL" id="CAA0828459.1"/>
    </source>
</evidence>
<dbReference type="Proteomes" id="UP001153555">
    <property type="component" value="Unassembled WGS sequence"/>
</dbReference>
<evidence type="ECO:0000256" key="1">
    <source>
        <dbReference type="SAM" id="MobiDB-lite"/>
    </source>
</evidence>
<gene>
    <name evidence="2" type="ORF">SHERM_24154</name>
</gene>
<feature type="region of interest" description="Disordered" evidence="1">
    <location>
        <begin position="314"/>
        <end position="355"/>
    </location>
</feature>
<proteinExistence type="predicted"/>
<reference evidence="2" key="1">
    <citation type="submission" date="2019-12" db="EMBL/GenBank/DDBJ databases">
        <authorList>
            <person name="Scholes J."/>
        </authorList>
    </citation>
    <scope>NUCLEOTIDE SEQUENCE</scope>
</reference>
<dbReference type="EMBL" id="CACSLK010027752">
    <property type="protein sequence ID" value="CAA0828459.1"/>
    <property type="molecule type" value="Genomic_DNA"/>
</dbReference>
<sequence length="542" mass="60686">LRAFASQSRASAHAPPLLLPSRACASPIIPKPSRLRPCALAPQPRLSICIARPSSAPRAYASVPTMPSPTRPRLPLASPLLARPARPSRPSLAACAYRPTPAACLPTAPPRAPACTRVHPYAGQRSSRITARCAPLACSTLGHPRPSFGLDDHFRIIPLLFKMFLVPKDEKVQHIHITIFFFNGEFTLILSPQFNASCPLATLTPYLLTFVDFSFSFWSILSSMKFKLDPLSTRTSNNMSFTSAVNLIILGPRLLHFTMCNQDSSCGFSSSRPSSISNTKISLPLHFASTSRGPKREPHPKWGFSLDGSQPSFSAITHDLPPTPPEYVARPPPQKSSEVGTEQRKREDEGEKRRKYVEPASNALVVFGDTVKKPKYTIISRLKNKTDPRPIMKNFLQNSCPFDVDFWRISTIDPDTMVYNIWMDTGVLKRPRKVGDGKLKPPFDFNVTVVTDKSWFYTIHEPGKFLDSSHMDVLFYYLRKSGLYGTTTQLRFTTTDVLFDQHIKALYTSFLGKPPGQVACSVEDMIIDYIFWPQDYMWSFVV</sequence>
<feature type="compositionally biased region" description="Pro residues" evidence="1">
    <location>
        <begin position="321"/>
        <end position="334"/>
    </location>
</feature>
<dbReference type="AlphaFoldDB" id="A0A9N7N7U3"/>
<feature type="compositionally biased region" description="Basic and acidic residues" evidence="1">
    <location>
        <begin position="341"/>
        <end position="352"/>
    </location>
</feature>
<accession>A0A9N7N7U3</accession>
<dbReference type="OrthoDB" id="1305350at2759"/>
<feature type="non-terminal residue" evidence="2">
    <location>
        <position position="542"/>
    </location>
</feature>
<name>A0A9N7N7U3_STRHE</name>
<comment type="caution">
    <text evidence="2">The sequence shown here is derived from an EMBL/GenBank/DDBJ whole genome shotgun (WGS) entry which is preliminary data.</text>
</comment>
<organism evidence="2 3">
    <name type="scientific">Striga hermonthica</name>
    <name type="common">Purple witchweed</name>
    <name type="synonym">Buchnera hermonthica</name>
    <dbReference type="NCBI Taxonomy" id="68872"/>
    <lineage>
        <taxon>Eukaryota</taxon>
        <taxon>Viridiplantae</taxon>
        <taxon>Streptophyta</taxon>
        <taxon>Embryophyta</taxon>
        <taxon>Tracheophyta</taxon>
        <taxon>Spermatophyta</taxon>
        <taxon>Magnoliopsida</taxon>
        <taxon>eudicotyledons</taxon>
        <taxon>Gunneridae</taxon>
        <taxon>Pentapetalae</taxon>
        <taxon>asterids</taxon>
        <taxon>lamiids</taxon>
        <taxon>Lamiales</taxon>
        <taxon>Orobanchaceae</taxon>
        <taxon>Buchnereae</taxon>
        <taxon>Striga</taxon>
    </lineage>
</organism>
<protein>
    <submittedName>
        <fullName evidence="2">Uncharacterized protein</fullName>
    </submittedName>
</protein>
<evidence type="ECO:0000313" key="3">
    <source>
        <dbReference type="Proteomes" id="UP001153555"/>
    </source>
</evidence>